<protein>
    <submittedName>
        <fullName evidence="2">Abscisic acid G-protein coupled receptor-like domain-containing protein</fullName>
    </submittedName>
</protein>
<dbReference type="Proteomes" id="UP000887576">
    <property type="component" value="Unplaced"/>
</dbReference>
<evidence type="ECO:0000313" key="2">
    <source>
        <dbReference type="WBParaSite" id="JU765_v2.g8908.t2"/>
    </source>
</evidence>
<accession>A0AC34RQB4</accession>
<dbReference type="WBParaSite" id="JU765_v2.g8908.t2">
    <property type="protein sequence ID" value="JU765_v2.g8908.t2"/>
    <property type="gene ID" value="JU765_v2.g8908"/>
</dbReference>
<organism evidence="1 2">
    <name type="scientific">Panagrolaimus sp. JU765</name>
    <dbReference type="NCBI Taxonomy" id="591449"/>
    <lineage>
        <taxon>Eukaryota</taxon>
        <taxon>Metazoa</taxon>
        <taxon>Ecdysozoa</taxon>
        <taxon>Nematoda</taxon>
        <taxon>Chromadorea</taxon>
        <taxon>Rhabditida</taxon>
        <taxon>Tylenchina</taxon>
        <taxon>Panagrolaimomorpha</taxon>
        <taxon>Panagrolaimoidea</taxon>
        <taxon>Panagrolaimidae</taxon>
        <taxon>Panagrolaimus</taxon>
    </lineage>
</organism>
<name>A0AC34RQB4_9BILA</name>
<sequence>MAILSGFGAVNAPYTCMTIFMRPVTEEDCDLMKQKLRQNTNMIVAKKRRLLQLQSELKKSAFSMNNGESASFFRRVLGTMTNSASGLKDQIGYLSSEIEALEEFGKYLFLEMVELNNMKDRMDYSTTWQGKFFNFLGYFFSIYCVWKIFICTINIVFNRVGKIDPVSKGIEIIIWIEYDIDAGLWLSQINFILIGVIAVTSIRGLLITLTKFYNAFEIPYFQRLWTSKTFSKTLKRRRLVWCRIPQFLLVQLSCYGFRLSESILFESITLELIEKSTNVRNACCFELKVYLSRGDHGFSIQKKVMGMFQCGRSITDGSDGFLIFFIQKTDDVNALKIAEKLFMKKIDGVVDITVNPSTMSEEFLAWSKTRVFSNDL</sequence>
<reference evidence="2" key="1">
    <citation type="submission" date="2022-11" db="UniProtKB">
        <authorList>
            <consortium name="WormBaseParasite"/>
        </authorList>
    </citation>
    <scope>IDENTIFICATION</scope>
</reference>
<evidence type="ECO:0000313" key="1">
    <source>
        <dbReference type="Proteomes" id="UP000887576"/>
    </source>
</evidence>
<proteinExistence type="predicted"/>